<accession>G4RNF9</accession>
<dbReference type="HOGENOM" id="CLU_2550484_0_0_2"/>
<proteinExistence type="predicted"/>
<dbReference type="Proteomes" id="UP000002654">
    <property type="component" value="Chromosome"/>
</dbReference>
<dbReference type="STRING" id="768679.TTX_0434"/>
<keyword evidence="2" id="KW-1185">Reference proteome</keyword>
<dbReference type="GeneID" id="11263438"/>
<name>G4RNF9_THETK</name>
<dbReference type="RefSeq" id="WP_014126360.1">
    <property type="nucleotide sequence ID" value="NC_016070.1"/>
</dbReference>
<evidence type="ECO:0000313" key="2">
    <source>
        <dbReference type="Proteomes" id="UP000002654"/>
    </source>
</evidence>
<sequence>MRLCALVLSDDDRVLKVLEALSPDVIYLAYRGRGLLRHGERLRRLGEVRICTYIPIQVPPGFGSAGPLSFLERCAGLPVIVL</sequence>
<protein>
    <submittedName>
        <fullName evidence="1">Uncharacterized protein</fullName>
    </submittedName>
</protein>
<evidence type="ECO:0000313" key="1">
    <source>
        <dbReference type="EMBL" id="CCC81103.1"/>
    </source>
</evidence>
<organism evidence="1 2">
    <name type="scientific">Thermoproteus tenax (strain ATCC 35583 / DSM 2078 / JCM 9277 / NBRC 100435 / Kra 1)</name>
    <dbReference type="NCBI Taxonomy" id="768679"/>
    <lineage>
        <taxon>Archaea</taxon>
        <taxon>Thermoproteota</taxon>
        <taxon>Thermoprotei</taxon>
        <taxon>Thermoproteales</taxon>
        <taxon>Thermoproteaceae</taxon>
        <taxon>Thermoproteus</taxon>
    </lineage>
</organism>
<dbReference type="OrthoDB" id="28492at2157"/>
<dbReference type="PaxDb" id="768679-TTX_0434"/>
<dbReference type="AlphaFoldDB" id="G4RNF9"/>
<dbReference type="eggNOG" id="arCOG07056">
    <property type="taxonomic scope" value="Archaea"/>
</dbReference>
<reference evidence="1 2" key="1">
    <citation type="journal article" date="2011" name="PLoS ONE">
        <title>The complete genome sequence of Thermoproteus tenax: a physiologically versatile member of the Crenarchaeota.</title>
        <authorList>
            <person name="Siebers B."/>
            <person name="Zaparty M."/>
            <person name="Raddatz G."/>
            <person name="Tjaden B."/>
            <person name="Albers S.V."/>
            <person name="Bell S.D."/>
            <person name="Blombach F."/>
            <person name="Kletzin A."/>
            <person name="Kyrpides N."/>
            <person name="Lanz C."/>
            <person name="Plagens A."/>
            <person name="Rampp M."/>
            <person name="Rosinus A."/>
            <person name="von Jan M."/>
            <person name="Makarova K.S."/>
            <person name="Klenk H.P."/>
            <person name="Schuster S.C."/>
            <person name="Hensel R."/>
        </authorList>
    </citation>
    <scope>NUCLEOTIDE SEQUENCE [LARGE SCALE GENOMIC DNA]</scope>
    <source>
        <strain evidence="2">ATCC 35583 / DSM 2078 / JCM 9277 / NBRC 100435 / Kra 1</strain>
    </source>
</reference>
<dbReference type="EMBL" id="FN869859">
    <property type="protein sequence ID" value="CCC81103.1"/>
    <property type="molecule type" value="Genomic_DNA"/>
</dbReference>
<gene>
    <name evidence="1" type="ordered locus">TTX_0434</name>
</gene>
<dbReference type="PATRIC" id="fig|768679.9.peg.451"/>
<dbReference type="KEGG" id="ttn:TTX_0434"/>